<reference evidence="2" key="1">
    <citation type="journal article" date="2014" name="Int. J. Syst. Evol. Microbiol.">
        <title>Complete genome sequence of Corynebacterium casei LMG S-19264T (=DSM 44701T), isolated from a smear-ripened cheese.</title>
        <authorList>
            <consortium name="US DOE Joint Genome Institute (JGI-PGF)"/>
            <person name="Walter F."/>
            <person name="Albersmeier A."/>
            <person name="Kalinowski J."/>
            <person name="Ruckert C."/>
        </authorList>
    </citation>
    <scope>NUCLEOTIDE SEQUENCE</scope>
    <source>
        <strain evidence="2">JCM 3086</strain>
    </source>
</reference>
<dbReference type="InterPro" id="IPR043991">
    <property type="entry name" value="Gp3-like"/>
</dbReference>
<evidence type="ECO:0000313" key="3">
    <source>
        <dbReference type="Proteomes" id="UP000657574"/>
    </source>
</evidence>
<comment type="caution">
    <text evidence="2">The sequence shown here is derived from an EMBL/GenBank/DDBJ whole genome shotgun (WGS) entry which is preliminary data.</text>
</comment>
<organism evidence="2 3">
    <name type="scientific">Streptomyces brasiliensis</name>
    <dbReference type="NCBI Taxonomy" id="1954"/>
    <lineage>
        <taxon>Bacteria</taxon>
        <taxon>Bacillati</taxon>
        <taxon>Actinomycetota</taxon>
        <taxon>Actinomycetes</taxon>
        <taxon>Kitasatosporales</taxon>
        <taxon>Streptomycetaceae</taxon>
        <taxon>Streptomyces</taxon>
    </lineage>
</organism>
<evidence type="ECO:0000256" key="1">
    <source>
        <dbReference type="SAM" id="MobiDB-lite"/>
    </source>
</evidence>
<dbReference type="Pfam" id="PF18897">
    <property type="entry name" value="Gp3-like"/>
    <property type="match status" value="1"/>
</dbReference>
<accession>A0A917KWQ4</accession>
<dbReference type="AlphaFoldDB" id="A0A917KWQ4"/>
<reference evidence="2" key="2">
    <citation type="submission" date="2020-09" db="EMBL/GenBank/DDBJ databases">
        <authorList>
            <person name="Sun Q."/>
            <person name="Ohkuma M."/>
        </authorList>
    </citation>
    <scope>NUCLEOTIDE SEQUENCE</scope>
    <source>
        <strain evidence="2">JCM 3086</strain>
    </source>
</reference>
<keyword evidence="3" id="KW-1185">Reference proteome</keyword>
<feature type="region of interest" description="Disordered" evidence="1">
    <location>
        <begin position="225"/>
        <end position="246"/>
    </location>
</feature>
<name>A0A917KWQ4_9ACTN</name>
<sequence>MPIGHEDGGDEPIVGRFHVGWHKEGRPVAASSWRVTTRVPFVADALVTHFVSPSVAGEVSGGGVTEVLTGCNRVPVILAGQRAVTFRMVLQGAGEIFHSCDGYRFLEPMSESGDLCGCPSTLKERKAEALAGRGPVPATQIRFRLADLPTIGLFTLNSSSWALAESLPRLRRALSLEGGPVQCMLRYQIVEFTTQSGLEVSYRRPVVELAGITIGIGVSAEASSLRREPRRGAGGRTPRTKRWPRA</sequence>
<dbReference type="Proteomes" id="UP000657574">
    <property type="component" value="Unassembled WGS sequence"/>
</dbReference>
<proteinExistence type="predicted"/>
<dbReference type="RefSeq" id="WP_373297044.1">
    <property type="nucleotide sequence ID" value="NZ_BMQA01000018.1"/>
</dbReference>
<evidence type="ECO:0000313" key="2">
    <source>
        <dbReference type="EMBL" id="GGJ33911.1"/>
    </source>
</evidence>
<gene>
    <name evidence="2" type="ORF">GCM10010121_051320</name>
</gene>
<protein>
    <submittedName>
        <fullName evidence="2">Uncharacterized protein</fullName>
    </submittedName>
</protein>
<dbReference type="EMBL" id="BMQA01000018">
    <property type="protein sequence ID" value="GGJ33911.1"/>
    <property type="molecule type" value="Genomic_DNA"/>
</dbReference>